<evidence type="ECO:0000256" key="3">
    <source>
        <dbReference type="ARBA" id="ARBA00022729"/>
    </source>
</evidence>
<evidence type="ECO:0000313" key="9">
    <source>
        <dbReference type="EMBL" id="KAK7134476.1"/>
    </source>
</evidence>
<dbReference type="Pfam" id="PF07773">
    <property type="entry name" value="TCTN_DUF1619"/>
    <property type="match status" value="2"/>
</dbReference>
<feature type="chain" id="PRO_5043006983" description="Tectonic domain-containing protein" evidence="6">
    <location>
        <begin position="26"/>
        <end position="641"/>
    </location>
</feature>
<comment type="caution">
    <text evidence="9">The sequence shown here is derived from an EMBL/GenBank/DDBJ whole genome shotgun (WGS) entry which is preliminary data.</text>
</comment>
<evidence type="ECO:0000259" key="8">
    <source>
        <dbReference type="Pfam" id="PF25752"/>
    </source>
</evidence>
<dbReference type="GO" id="GO:0007224">
    <property type="term" value="P:smoothened signaling pathway"/>
    <property type="evidence" value="ECO:0007669"/>
    <property type="project" value="TreeGrafter"/>
</dbReference>
<organism evidence="9 10">
    <name type="scientific">Phoxinus phoxinus</name>
    <name type="common">Eurasian minnow</name>
    <dbReference type="NCBI Taxonomy" id="58324"/>
    <lineage>
        <taxon>Eukaryota</taxon>
        <taxon>Metazoa</taxon>
        <taxon>Chordata</taxon>
        <taxon>Craniata</taxon>
        <taxon>Vertebrata</taxon>
        <taxon>Euteleostomi</taxon>
        <taxon>Actinopterygii</taxon>
        <taxon>Neopterygii</taxon>
        <taxon>Teleostei</taxon>
        <taxon>Ostariophysi</taxon>
        <taxon>Cypriniformes</taxon>
        <taxon>Leuciscidae</taxon>
        <taxon>Phoxininae</taxon>
        <taxon>Phoxinus</taxon>
    </lineage>
</organism>
<gene>
    <name evidence="9" type="ORF">R3I93_017788</name>
</gene>
<proteinExistence type="inferred from homology"/>
<dbReference type="Proteomes" id="UP001364617">
    <property type="component" value="Unassembled WGS sequence"/>
</dbReference>
<dbReference type="EMBL" id="JAYKXH010000019">
    <property type="protein sequence ID" value="KAK7134476.1"/>
    <property type="molecule type" value="Genomic_DNA"/>
</dbReference>
<feature type="domain" description="Tectonic-1-3" evidence="7">
    <location>
        <begin position="459"/>
        <end position="607"/>
    </location>
</feature>
<keyword evidence="5" id="KW-0325">Glycoprotein</keyword>
<dbReference type="AlphaFoldDB" id="A0AAN9CEP9"/>
<evidence type="ECO:0000256" key="2">
    <source>
        <dbReference type="ARBA" id="ARBA00011495"/>
    </source>
</evidence>
<comment type="similarity">
    <text evidence="1">Belongs to the tectonic family.</text>
</comment>
<name>A0AAN9CEP9_9TELE</name>
<feature type="signal peptide" evidence="6">
    <location>
        <begin position="1"/>
        <end position="25"/>
    </location>
</feature>
<dbReference type="Pfam" id="PF25752">
    <property type="entry name" value="DUF1619_N"/>
    <property type="match status" value="1"/>
</dbReference>
<accession>A0AAN9CEP9</accession>
<dbReference type="PANTHER" id="PTHR14611">
    <property type="entry name" value="TECTONIC FAMILY MEMBER"/>
    <property type="match status" value="1"/>
</dbReference>
<feature type="domain" description="Tectonic-1-3 N-terminal" evidence="8">
    <location>
        <begin position="141"/>
        <end position="241"/>
    </location>
</feature>
<feature type="domain" description="Tectonic-1-3" evidence="7">
    <location>
        <begin position="272"/>
        <end position="425"/>
    </location>
</feature>
<keyword evidence="10" id="KW-1185">Reference proteome</keyword>
<reference evidence="9 10" key="1">
    <citation type="submission" date="2024-02" db="EMBL/GenBank/DDBJ databases">
        <title>Chromosome-level genome assembly of the Eurasian Minnow (Phoxinus phoxinus).</title>
        <authorList>
            <person name="Oriowo T.O."/>
            <person name="Martin S."/>
            <person name="Stange M."/>
            <person name="Chrysostomakis Y."/>
            <person name="Brown T."/>
            <person name="Winkler S."/>
            <person name="Kukowka S."/>
            <person name="Myers E.W."/>
            <person name="Bohne A."/>
        </authorList>
    </citation>
    <scope>NUCLEOTIDE SEQUENCE [LARGE SCALE GENOMIC DNA]</scope>
    <source>
        <strain evidence="9">ZFMK-TIS-60720</strain>
        <tissue evidence="9">Whole Organism</tissue>
    </source>
</reference>
<evidence type="ECO:0000259" key="7">
    <source>
        <dbReference type="Pfam" id="PF07773"/>
    </source>
</evidence>
<dbReference type="InterPro" id="IPR057724">
    <property type="entry name" value="TCTN1-3_N"/>
</dbReference>
<dbReference type="PANTHER" id="PTHR14611:SF4">
    <property type="entry name" value="TECTONIC-3"/>
    <property type="match status" value="1"/>
</dbReference>
<evidence type="ECO:0000313" key="10">
    <source>
        <dbReference type="Proteomes" id="UP001364617"/>
    </source>
</evidence>
<dbReference type="InterPro" id="IPR011677">
    <property type="entry name" value="TCTN1-3_dom"/>
</dbReference>
<evidence type="ECO:0000256" key="6">
    <source>
        <dbReference type="SAM" id="SignalP"/>
    </source>
</evidence>
<evidence type="ECO:0000256" key="5">
    <source>
        <dbReference type="ARBA" id="ARBA00023180"/>
    </source>
</evidence>
<dbReference type="GO" id="GO:0060271">
    <property type="term" value="P:cilium assembly"/>
    <property type="evidence" value="ECO:0007669"/>
    <property type="project" value="TreeGrafter"/>
</dbReference>
<keyword evidence="4" id="KW-0970">Cilium biogenesis/degradation</keyword>
<dbReference type="InterPro" id="IPR040354">
    <property type="entry name" value="TCTN1-3"/>
</dbReference>
<protein>
    <recommendedName>
        <fullName evidence="11">Tectonic domain-containing protein</fullName>
    </recommendedName>
</protein>
<keyword evidence="3 6" id="KW-0732">Signal</keyword>
<sequence length="641" mass="69049">MSKGVFFRGFPLVLIAIVFPQATFQNTAQHHSLHNDSTNSSVSSNVNVTAAALNATFTDGSAVFPTDATTEPIISPSVTDSTQSITDQTPLSTDLSPYPFTFTDNAPIITNQSRSTTASSNDLRAETNSLYPANSTDSSATPTFADDRAVLPTDATIEPITSPLGCLCDVTPDFCDIGCCCDVMDCGLLNLSSVFNNCGQDAGSAVCLESWLMLRTQIDPALVTLTGNLFCVQREEEKQPAAQTSSARFLPKSIYPFLLRELTAFNSPQNKFYKADDIILTYYDRTSIVSTLGQPSPGPASSACINHNPARFLRSSSLSCSRAVTAQSCADDRSLNALTYYTGFRLLRVPSAQVENSPEFVIPISTLSDWPEPLEQNGSCLNVVSKVEYVIEYTSKGEIAKATLNTELLNTSIDTQLQQKHAIIFQLATLTHPMATPIPPSPPEGLKPESLLVGWFGEKSQPLTVLGLSEDGGCSADLGNRTPVLFKQNTVTGCSFRSLSSDCGVLRAELLGILAGVTVPDMISISAGSQTDQSRVISQDCSTPASEACETGCLLPVSLSLQVLWAQRGLRALPQNHILGAKFIFGCQRLKCPLRSSVSLTTEVMFSDATVYPEAPGGERQPEWKFPFDFFSRGVGEFDQE</sequence>
<comment type="subunit">
    <text evidence="2">Part of the tectonic-like complex (also named B9 complex).</text>
</comment>
<evidence type="ECO:0000256" key="4">
    <source>
        <dbReference type="ARBA" id="ARBA00022794"/>
    </source>
</evidence>
<evidence type="ECO:0008006" key="11">
    <source>
        <dbReference type="Google" id="ProtNLM"/>
    </source>
</evidence>
<evidence type="ECO:0000256" key="1">
    <source>
        <dbReference type="ARBA" id="ARBA00007633"/>
    </source>
</evidence>